<dbReference type="InterPro" id="IPR020845">
    <property type="entry name" value="AMP-binding_CS"/>
</dbReference>
<sequence>MTKPNPFNHSNQPYGNRLLVSLIDEIAAAEPSRAFVFVPRCSEPDKGWKPITFKEISNAVNYVANDIRSKLKNHPLQDHLPTVAYIGPSDVRYAIIMLACVKAGCQALFISPRNSVEIQISLFERTACSHLWYAESFHQVVLTWLRHRPMQITMAPSPETWIRSIATWLPYNRSYEKAKWDPLVVLHTSGSTGIPKPVIMRRQGAHFFIKEWADRSKKIFMSMPMFHAAGIVCLMLLAVCYDVPVALPIAERPLTPGSVLQGLAHADVDAAFLPPSILEALSMQENEIQHLAKLNFVAFGGATLSPAAGEKLVGRGVILSNVISSTETLPFPLYFQHCPQLWQYFVIDSRVLGAEWRAASSEDGLCELVLHRKNSHGPTDQPVFYTFPDLSEWPTGDLFKAHPTLPDHWTYCGRCDGIIVLSNGEKINPVNVEDIIVGHPAVNGALVVGQGRFQPAIILEPVAPPVDDTATETLIDDIWPVIETANKSNVRIVRQLVAISDPNMPFLRSGKGSVQRGPTTRAYDKYIDSIYKNAESYNVSKISDTLDMTSKAALCQSVIRLFQNRMGLRNLGANTDFFDAGFDSLQATIASNLLNASLAASGVQIDGANLAAGAPWKHYETQETKALEDMTILLTGSTGSLGSYLLDRLCPTPQISRFQISA</sequence>
<evidence type="ECO:0000259" key="4">
    <source>
        <dbReference type="Pfam" id="PF00501"/>
    </source>
</evidence>
<dbReference type="PANTHER" id="PTHR43439:SF2">
    <property type="entry name" value="ENZYME, PUTATIVE (JCVI)-RELATED"/>
    <property type="match status" value="1"/>
</dbReference>
<dbReference type="InterPro" id="IPR000873">
    <property type="entry name" value="AMP-dep_synth/lig_dom"/>
</dbReference>
<dbReference type="GeneID" id="68349533"/>
<proteinExistence type="predicted"/>
<comment type="caution">
    <text evidence="5">The sequence shown here is derived from an EMBL/GenBank/DDBJ whole genome shotgun (WGS) entry which is preliminary data.</text>
</comment>
<evidence type="ECO:0000256" key="3">
    <source>
        <dbReference type="ARBA" id="ARBA00022857"/>
    </source>
</evidence>
<dbReference type="SUPFAM" id="SSF47336">
    <property type="entry name" value="ACP-like"/>
    <property type="match status" value="1"/>
</dbReference>
<gene>
    <name evidence="5" type="ORF">HRG_00404</name>
</gene>
<dbReference type="InterPro" id="IPR051414">
    <property type="entry name" value="Adenylate-forming_Reductase"/>
</dbReference>
<keyword evidence="1" id="KW-0596">Phosphopantetheine</keyword>
<dbReference type="Pfam" id="PF23562">
    <property type="entry name" value="AMP-binding_C_3"/>
    <property type="match status" value="1"/>
</dbReference>
<evidence type="ECO:0000256" key="2">
    <source>
        <dbReference type="ARBA" id="ARBA00022553"/>
    </source>
</evidence>
<dbReference type="PROSITE" id="PS00455">
    <property type="entry name" value="AMP_BINDING"/>
    <property type="match status" value="1"/>
</dbReference>
<dbReference type="PANTHER" id="PTHR43439">
    <property type="entry name" value="PHENYLACETATE-COENZYME A LIGASE"/>
    <property type="match status" value="1"/>
</dbReference>
<protein>
    <submittedName>
        <fullName evidence="5">AMP-binding enzyme domain-containing protein</fullName>
    </submittedName>
</protein>
<keyword evidence="3" id="KW-0521">NADP</keyword>
<evidence type="ECO:0000313" key="6">
    <source>
        <dbReference type="Proteomes" id="UP000824596"/>
    </source>
</evidence>
<dbReference type="OrthoDB" id="429813at2759"/>
<keyword evidence="6" id="KW-1185">Reference proteome</keyword>
<evidence type="ECO:0000256" key="1">
    <source>
        <dbReference type="ARBA" id="ARBA00022450"/>
    </source>
</evidence>
<dbReference type="RefSeq" id="XP_044725275.1">
    <property type="nucleotide sequence ID" value="XM_044858875.1"/>
</dbReference>
<dbReference type="AlphaFoldDB" id="A0A9P8N747"/>
<reference evidence="5" key="1">
    <citation type="submission" date="2021-09" db="EMBL/GenBank/DDBJ databases">
        <title>A high-quality genome of the endoparasitic fungus Hirsutella rhossiliensis with a comparison of Hirsutella genomes reveals transposable elements contributing to genome size variation.</title>
        <authorList>
            <person name="Lin R."/>
            <person name="Jiao Y."/>
            <person name="Sun X."/>
            <person name="Ling J."/>
            <person name="Xie B."/>
            <person name="Cheng X."/>
        </authorList>
    </citation>
    <scope>NUCLEOTIDE SEQUENCE</scope>
    <source>
        <strain evidence="5">HR02</strain>
    </source>
</reference>
<feature type="domain" description="AMP-dependent synthetase/ligase" evidence="4">
    <location>
        <begin position="28"/>
        <end position="332"/>
    </location>
</feature>
<dbReference type="Gene3D" id="3.40.50.12780">
    <property type="entry name" value="N-terminal domain of ligase-like"/>
    <property type="match status" value="1"/>
</dbReference>
<organism evidence="5 6">
    <name type="scientific">Hirsutella rhossiliensis</name>
    <dbReference type="NCBI Taxonomy" id="111463"/>
    <lineage>
        <taxon>Eukaryota</taxon>
        <taxon>Fungi</taxon>
        <taxon>Dikarya</taxon>
        <taxon>Ascomycota</taxon>
        <taxon>Pezizomycotina</taxon>
        <taxon>Sordariomycetes</taxon>
        <taxon>Hypocreomycetidae</taxon>
        <taxon>Hypocreales</taxon>
        <taxon>Ophiocordycipitaceae</taxon>
        <taxon>Hirsutella</taxon>
    </lineage>
</organism>
<name>A0A9P8N747_9HYPO</name>
<dbReference type="Pfam" id="PF00501">
    <property type="entry name" value="AMP-binding"/>
    <property type="match status" value="1"/>
</dbReference>
<dbReference type="SUPFAM" id="SSF56801">
    <property type="entry name" value="Acetyl-CoA synthetase-like"/>
    <property type="match status" value="1"/>
</dbReference>
<dbReference type="Gene3D" id="1.10.1200.10">
    <property type="entry name" value="ACP-like"/>
    <property type="match status" value="1"/>
</dbReference>
<dbReference type="InterPro" id="IPR036736">
    <property type="entry name" value="ACP-like_sf"/>
</dbReference>
<dbReference type="Proteomes" id="UP000824596">
    <property type="component" value="Unassembled WGS sequence"/>
</dbReference>
<dbReference type="EMBL" id="JAIZPD010000001">
    <property type="protein sequence ID" value="KAH0967762.1"/>
    <property type="molecule type" value="Genomic_DNA"/>
</dbReference>
<keyword evidence="2" id="KW-0597">Phosphoprotein</keyword>
<dbReference type="InterPro" id="IPR042099">
    <property type="entry name" value="ANL_N_sf"/>
</dbReference>
<accession>A0A9P8N747</accession>
<evidence type="ECO:0000313" key="5">
    <source>
        <dbReference type="EMBL" id="KAH0967762.1"/>
    </source>
</evidence>